<reference evidence="2 3" key="1">
    <citation type="submission" date="2019-02" db="EMBL/GenBank/DDBJ databases">
        <title>Deep-cultivation of Planctomycetes and their phenomic and genomic characterization uncovers novel biology.</title>
        <authorList>
            <person name="Wiegand S."/>
            <person name="Jogler M."/>
            <person name="Boedeker C."/>
            <person name="Pinto D."/>
            <person name="Vollmers J."/>
            <person name="Rivas-Marin E."/>
            <person name="Kohn T."/>
            <person name="Peeters S.H."/>
            <person name="Heuer A."/>
            <person name="Rast P."/>
            <person name="Oberbeckmann S."/>
            <person name="Bunk B."/>
            <person name="Jeske O."/>
            <person name="Meyerdierks A."/>
            <person name="Storesund J.E."/>
            <person name="Kallscheuer N."/>
            <person name="Luecker S."/>
            <person name="Lage O.M."/>
            <person name="Pohl T."/>
            <person name="Merkel B.J."/>
            <person name="Hornburger P."/>
            <person name="Mueller R.-W."/>
            <person name="Bruemmer F."/>
            <person name="Labrenz M."/>
            <person name="Spormann A.M."/>
            <person name="Op Den Camp H."/>
            <person name="Overmann J."/>
            <person name="Amann R."/>
            <person name="Jetten M.S.M."/>
            <person name="Mascher T."/>
            <person name="Medema M.H."/>
            <person name="Devos D.P."/>
            <person name="Kaster A.-K."/>
            <person name="Ovreas L."/>
            <person name="Rohde M."/>
            <person name="Galperin M.Y."/>
            <person name="Jogler C."/>
        </authorList>
    </citation>
    <scope>NUCLEOTIDE SEQUENCE [LARGE SCALE GENOMIC DNA]</scope>
    <source>
        <strain evidence="2 3">Poly51</strain>
    </source>
</reference>
<keyword evidence="1" id="KW-0812">Transmembrane</keyword>
<evidence type="ECO:0000313" key="2">
    <source>
        <dbReference type="EMBL" id="TWU48730.1"/>
    </source>
</evidence>
<organism evidence="2 3">
    <name type="scientific">Rubripirellula tenax</name>
    <dbReference type="NCBI Taxonomy" id="2528015"/>
    <lineage>
        <taxon>Bacteria</taxon>
        <taxon>Pseudomonadati</taxon>
        <taxon>Planctomycetota</taxon>
        <taxon>Planctomycetia</taxon>
        <taxon>Pirellulales</taxon>
        <taxon>Pirellulaceae</taxon>
        <taxon>Rubripirellula</taxon>
    </lineage>
</organism>
<keyword evidence="1" id="KW-1133">Transmembrane helix</keyword>
<dbReference type="AlphaFoldDB" id="A0A5C6EJP4"/>
<evidence type="ECO:0000313" key="3">
    <source>
        <dbReference type="Proteomes" id="UP000318288"/>
    </source>
</evidence>
<dbReference type="EMBL" id="SJPW01000006">
    <property type="protein sequence ID" value="TWU48730.1"/>
    <property type="molecule type" value="Genomic_DNA"/>
</dbReference>
<keyword evidence="3" id="KW-1185">Reference proteome</keyword>
<evidence type="ECO:0000256" key="1">
    <source>
        <dbReference type="SAM" id="Phobius"/>
    </source>
</evidence>
<sequence>MFGLAPCYADIVLLLGSAGSGSFDTGVAGPNKTIPFYIRQDVGSSDAIAGAVVDFELSGGVIQSGKVGSEDSVSSPPLFGETNLKLSQFVENAQSVENPNPSFVVNQEFDDPQSVPTSPTLWFELTIDTTGLAGGDYMITLLDPGNSFVSSLNQPVTASGNLTFTVTAVPELSSFALVGFASVSVIAIGRRNSRRRKTSIAKA</sequence>
<accession>A0A5C6EJP4</accession>
<keyword evidence="1" id="KW-0472">Membrane</keyword>
<evidence type="ECO:0008006" key="4">
    <source>
        <dbReference type="Google" id="ProtNLM"/>
    </source>
</evidence>
<protein>
    <recommendedName>
        <fullName evidence="4">PEP-CTERM protein-sorting domain-containing protein</fullName>
    </recommendedName>
</protein>
<gene>
    <name evidence="2" type="ORF">Poly51_46320</name>
</gene>
<dbReference type="Proteomes" id="UP000318288">
    <property type="component" value="Unassembled WGS sequence"/>
</dbReference>
<proteinExistence type="predicted"/>
<feature type="transmembrane region" description="Helical" evidence="1">
    <location>
        <begin position="172"/>
        <end position="189"/>
    </location>
</feature>
<name>A0A5C6EJP4_9BACT</name>
<comment type="caution">
    <text evidence="2">The sequence shown here is derived from an EMBL/GenBank/DDBJ whole genome shotgun (WGS) entry which is preliminary data.</text>
</comment>